<dbReference type="PANTHER" id="PTHR46652">
    <property type="entry name" value="LEUCINE-RICH REPEAT AND IQ DOMAIN-CONTAINING PROTEIN 1-RELATED"/>
    <property type="match status" value="1"/>
</dbReference>
<dbReference type="PROSITE" id="PS51450">
    <property type="entry name" value="LRR"/>
    <property type="match status" value="4"/>
</dbReference>
<accession>A0A8T0AJ27</accession>
<keyword evidence="4" id="KW-1185">Reference proteome</keyword>
<dbReference type="AlphaFoldDB" id="A0A8T0AJ27"/>
<sequence length="342" mass="39298">MVHLTVDLIARSNHRLKTKRNFSTQHYLQNLTHLNFSNRNIDKIDDLSVCKNLTVLYLYDNQITHICNLNFASKLTHLYMQNNKITHIENLAGLQMLSKLFLGGNSITLVEGLEQLRELRELHIEGQRLPPGEKLLFDPQTVHSLSKSLCILNISNNKIDEVQDLAVLNKLTHFYAAENQLEDIQELETVFSQWPQLHQMDLQGNPVCRKPKYRDRIITSCTRLEELDGKEISELSRQFLIKWKASKDAKKNITDGRIKTGQITYPFFANFHMGPQHLFAHNTAAILGKRKPLQFRRPNMNTRSSAVRTDCGGVRTKNHEDPLSAGLITDIQETVVQTHMAL</sequence>
<evidence type="ECO:0008006" key="5">
    <source>
        <dbReference type="Google" id="ProtNLM"/>
    </source>
</evidence>
<dbReference type="SMART" id="SM00365">
    <property type="entry name" value="LRR_SD22"/>
    <property type="match status" value="5"/>
</dbReference>
<gene>
    <name evidence="3" type="ORF">HF521_010592</name>
</gene>
<evidence type="ECO:0000256" key="2">
    <source>
        <dbReference type="ARBA" id="ARBA00022737"/>
    </source>
</evidence>
<dbReference type="InterPro" id="IPR050836">
    <property type="entry name" value="SDS22/Internalin_LRR"/>
</dbReference>
<dbReference type="PANTHER" id="PTHR46652:SF3">
    <property type="entry name" value="LEUCINE-RICH REPEAT-CONTAINING PROTEIN 9"/>
    <property type="match status" value="1"/>
</dbReference>
<name>A0A8T0AJ27_SILME</name>
<dbReference type="Proteomes" id="UP000606274">
    <property type="component" value="Unassembled WGS sequence"/>
</dbReference>
<comment type="caution">
    <text evidence="3">The sequence shown here is derived from an EMBL/GenBank/DDBJ whole genome shotgun (WGS) entry which is preliminary data.</text>
</comment>
<dbReference type="InterPro" id="IPR001611">
    <property type="entry name" value="Leu-rich_rpt"/>
</dbReference>
<dbReference type="Pfam" id="PF13855">
    <property type="entry name" value="LRR_8"/>
    <property type="match status" value="1"/>
</dbReference>
<evidence type="ECO:0000313" key="4">
    <source>
        <dbReference type="Proteomes" id="UP000606274"/>
    </source>
</evidence>
<keyword evidence="2" id="KW-0677">Repeat</keyword>
<organism evidence="3 4">
    <name type="scientific">Silurus meridionalis</name>
    <name type="common">Southern catfish</name>
    <name type="synonym">Silurus soldatovi meridionalis</name>
    <dbReference type="NCBI Taxonomy" id="175797"/>
    <lineage>
        <taxon>Eukaryota</taxon>
        <taxon>Metazoa</taxon>
        <taxon>Chordata</taxon>
        <taxon>Craniata</taxon>
        <taxon>Vertebrata</taxon>
        <taxon>Euteleostomi</taxon>
        <taxon>Actinopterygii</taxon>
        <taxon>Neopterygii</taxon>
        <taxon>Teleostei</taxon>
        <taxon>Ostariophysi</taxon>
        <taxon>Siluriformes</taxon>
        <taxon>Siluridae</taxon>
        <taxon>Silurus</taxon>
    </lineage>
</organism>
<evidence type="ECO:0000256" key="1">
    <source>
        <dbReference type="ARBA" id="ARBA00022614"/>
    </source>
</evidence>
<dbReference type="Gene3D" id="3.80.10.10">
    <property type="entry name" value="Ribonuclease Inhibitor"/>
    <property type="match status" value="2"/>
</dbReference>
<dbReference type="EMBL" id="JABFDY010000021">
    <property type="protein sequence ID" value="KAF7691625.1"/>
    <property type="molecule type" value="Genomic_DNA"/>
</dbReference>
<evidence type="ECO:0000313" key="3">
    <source>
        <dbReference type="EMBL" id="KAF7691625.1"/>
    </source>
</evidence>
<dbReference type="OrthoDB" id="10262005at2759"/>
<proteinExistence type="predicted"/>
<protein>
    <recommendedName>
        <fullName evidence="5">Protein phosphatase 1 regulatory subunit 42</fullName>
    </recommendedName>
</protein>
<dbReference type="CDD" id="cd21340">
    <property type="entry name" value="PPP1R42"/>
    <property type="match status" value="1"/>
</dbReference>
<reference evidence="3" key="1">
    <citation type="submission" date="2020-08" db="EMBL/GenBank/DDBJ databases">
        <title>Chromosome-level assembly of Southern catfish (Silurus meridionalis) provides insights into visual adaptation to the nocturnal and benthic lifestyles.</title>
        <authorList>
            <person name="Zhang Y."/>
            <person name="Wang D."/>
            <person name="Peng Z."/>
        </authorList>
    </citation>
    <scope>NUCLEOTIDE SEQUENCE</scope>
    <source>
        <strain evidence="3">SWU-2019-XX</strain>
        <tissue evidence="3">Muscle</tissue>
    </source>
</reference>
<keyword evidence="1" id="KW-0433">Leucine-rich repeat</keyword>
<dbReference type="InterPro" id="IPR032675">
    <property type="entry name" value="LRR_dom_sf"/>
</dbReference>
<dbReference type="SUPFAM" id="SSF52058">
    <property type="entry name" value="L domain-like"/>
    <property type="match status" value="1"/>
</dbReference>